<proteinExistence type="predicted"/>
<feature type="region of interest" description="Disordered" evidence="1">
    <location>
        <begin position="164"/>
        <end position="184"/>
    </location>
</feature>
<feature type="compositionally biased region" description="Low complexity" evidence="1">
    <location>
        <begin position="171"/>
        <end position="184"/>
    </location>
</feature>
<feature type="transmembrane region" description="Helical" evidence="2">
    <location>
        <begin position="83"/>
        <end position="103"/>
    </location>
</feature>
<gene>
    <name evidence="3" type="ORF">GSOID_T00008616001</name>
</gene>
<accession>E4XET5</accession>
<protein>
    <recommendedName>
        <fullName evidence="5">Transmembrane protein</fullName>
    </recommendedName>
</protein>
<evidence type="ECO:0000256" key="1">
    <source>
        <dbReference type="SAM" id="MobiDB-lite"/>
    </source>
</evidence>
<feature type="transmembrane region" description="Helical" evidence="2">
    <location>
        <begin position="42"/>
        <end position="62"/>
    </location>
</feature>
<name>E4XET5_OIKDI</name>
<sequence length="184" mass="20528">MHDNIKFKTKSGSGIVFVSILMLIVTSWLFLATITNVSGEKICFAVVGGLILSICGFVVGLAKNCKEKRSEECFTKIGFQKKFDFSLMMVLTAATILFILFWIHQYFQLGVPDDALFFLRAQLILGLLYLPIIGSFFMRTCCDDGMSNKPSTEEILAEYGRVGGRKHSMDSFSSRTKLTRSSSS</sequence>
<dbReference type="InParanoid" id="E4XET5"/>
<keyword evidence="2" id="KW-0812">Transmembrane</keyword>
<dbReference type="Proteomes" id="UP000001307">
    <property type="component" value="Unassembled WGS sequence"/>
</dbReference>
<keyword evidence="2" id="KW-1133">Transmembrane helix</keyword>
<dbReference type="OrthoDB" id="10386068at2759"/>
<feature type="transmembrane region" description="Helical" evidence="2">
    <location>
        <begin position="115"/>
        <end position="138"/>
    </location>
</feature>
<keyword evidence="2" id="KW-0472">Membrane</keyword>
<keyword evidence="4" id="KW-1185">Reference proteome</keyword>
<evidence type="ECO:0000256" key="2">
    <source>
        <dbReference type="SAM" id="Phobius"/>
    </source>
</evidence>
<evidence type="ECO:0008006" key="5">
    <source>
        <dbReference type="Google" id="ProtNLM"/>
    </source>
</evidence>
<evidence type="ECO:0000313" key="3">
    <source>
        <dbReference type="EMBL" id="CBY19473.1"/>
    </source>
</evidence>
<organism evidence="3 4">
    <name type="scientific">Oikopleura dioica</name>
    <name type="common">Tunicate</name>
    <dbReference type="NCBI Taxonomy" id="34765"/>
    <lineage>
        <taxon>Eukaryota</taxon>
        <taxon>Metazoa</taxon>
        <taxon>Chordata</taxon>
        <taxon>Tunicata</taxon>
        <taxon>Appendicularia</taxon>
        <taxon>Copelata</taxon>
        <taxon>Oikopleuridae</taxon>
        <taxon>Oikopleura</taxon>
    </lineage>
</organism>
<feature type="transmembrane region" description="Helical" evidence="2">
    <location>
        <begin position="12"/>
        <end position="30"/>
    </location>
</feature>
<evidence type="ECO:0000313" key="4">
    <source>
        <dbReference type="Proteomes" id="UP000001307"/>
    </source>
</evidence>
<dbReference type="EMBL" id="FN653042">
    <property type="protein sequence ID" value="CBY19473.1"/>
    <property type="molecule type" value="Genomic_DNA"/>
</dbReference>
<reference evidence="3 4" key="1">
    <citation type="journal article" date="2010" name="Science">
        <title>Plasticity of animal genome architecture unmasked by rapid evolution of a pelagic tunicate.</title>
        <authorList>
            <person name="Denoeud F."/>
            <person name="Henriet S."/>
            <person name="Mungpakdee S."/>
            <person name="Aury J.M."/>
            <person name="Da Silva C."/>
            <person name="Brinkmann H."/>
            <person name="Mikhaleva J."/>
            <person name="Olsen L.C."/>
            <person name="Jubin C."/>
            <person name="Canestro C."/>
            <person name="Bouquet J.M."/>
            <person name="Danks G."/>
            <person name="Poulain J."/>
            <person name="Campsteijn C."/>
            <person name="Adamski M."/>
            <person name="Cross I."/>
            <person name="Yadetie F."/>
            <person name="Muffato M."/>
            <person name="Louis A."/>
            <person name="Butcher S."/>
            <person name="Tsagkogeorga G."/>
            <person name="Konrad A."/>
            <person name="Singh S."/>
            <person name="Jensen M.F."/>
            <person name="Cong E.H."/>
            <person name="Eikeseth-Otteraa H."/>
            <person name="Noel B."/>
            <person name="Anthouard V."/>
            <person name="Porcel B.M."/>
            <person name="Kachouri-Lafond R."/>
            <person name="Nishino A."/>
            <person name="Ugolini M."/>
            <person name="Chourrout P."/>
            <person name="Nishida H."/>
            <person name="Aasland R."/>
            <person name="Huzurbazar S."/>
            <person name="Westhof E."/>
            <person name="Delsuc F."/>
            <person name="Lehrach H."/>
            <person name="Reinhardt R."/>
            <person name="Weissenbach J."/>
            <person name="Roy S.W."/>
            <person name="Artiguenave F."/>
            <person name="Postlethwait J.H."/>
            <person name="Manak J.R."/>
            <person name="Thompson E.M."/>
            <person name="Jaillon O."/>
            <person name="Du Pasquier L."/>
            <person name="Boudinot P."/>
            <person name="Liberles D.A."/>
            <person name="Volff J.N."/>
            <person name="Philippe H."/>
            <person name="Lenhard B."/>
            <person name="Roest Crollius H."/>
            <person name="Wincker P."/>
            <person name="Chourrout D."/>
        </authorList>
    </citation>
    <scope>NUCLEOTIDE SEQUENCE [LARGE SCALE GENOMIC DNA]</scope>
</reference>
<dbReference type="AlphaFoldDB" id="E4XET5"/>